<evidence type="ECO:0000256" key="2">
    <source>
        <dbReference type="SAM" id="Coils"/>
    </source>
</evidence>
<accession>A0ABQ0LZ77</accession>
<evidence type="ECO:0000256" key="1">
    <source>
        <dbReference type="ARBA" id="ARBA00009670"/>
    </source>
</evidence>
<proteinExistence type="inferred from homology"/>
<organism evidence="5 6">
    <name type="scientific">Mycena chlorophos</name>
    <name type="common">Agaric fungus</name>
    <name type="synonym">Agaricus chlorophos</name>
    <dbReference type="NCBI Taxonomy" id="658473"/>
    <lineage>
        <taxon>Eukaryota</taxon>
        <taxon>Fungi</taxon>
        <taxon>Dikarya</taxon>
        <taxon>Basidiomycota</taxon>
        <taxon>Agaricomycotina</taxon>
        <taxon>Agaricomycetes</taxon>
        <taxon>Agaricomycetidae</taxon>
        <taxon>Agaricales</taxon>
        <taxon>Marasmiineae</taxon>
        <taxon>Mycenaceae</taxon>
        <taxon>Mycena</taxon>
    </lineage>
</organism>
<dbReference type="PANTHER" id="PTHR43173">
    <property type="entry name" value="ABC1 FAMILY PROTEIN"/>
    <property type="match status" value="1"/>
</dbReference>
<dbReference type="InterPro" id="IPR000195">
    <property type="entry name" value="Rab-GAP-TBC_dom"/>
</dbReference>
<dbReference type="InterPro" id="IPR045307">
    <property type="entry name" value="ADCK1_dom"/>
</dbReference>
<dbReference type="InterPro" id="IPR051130">
    <property type="entry name" value="Mito_struct-func_regulator"/>
</dbReference>
<dbReference type="SUPFAM" id="SSF56112">
    <property type="entry name" value="Protein kinase-like (PK-like)"/>
    <property type="match status" value="1"/>
</dbReference>
<reference evidence="5" key="1">
    <citation type="submission" date="2014-09" db="EMBL/GenBank/DDBJ databases">
        <title>Genome sequence of the luminous mushroom Mycena chlorophos for searching fungal bioluminescence genes.</title>
        <authorList>
            <person name="Tanaka Y."/>
            <person name="Kasuga D."/>
            <person name="Oba Y."/>
            <person name="Hase S."/>
            <person name="Sato K."/>
            <person name="Oba Y."/>
            <person name="Sakakibara Y."/>
        </authorList>
    </citation>
    <scope>NUCLEOTIDE SEQUENCE</scope>
</reference>
<gene>
    <name evidence="5" type="ORF">MCHLO_13015</name>
</gene>
<feature type="region of interest" description="Disordered" evidence="3">
    <location>
        <begin position="1"/>
        <end position="119"/>
    </location>
</feature>
<evidence type="ECO:0000259" key="4">
    <source>
        <dbReference type="PROSITE" id="PS50086"/>
    </source>
</evidence>
<keyword evidence="6" id="KW-1185">Reference proteome</keyword>
<dbReference type="Gene3D" id="1.10.8.270">
    <property type="entry name" value="putative rabgap domain of human tbc1 domain family member 14 like domains"/>
    <property type="match status" value="1"/>
</dbReference>
<feature type="compositionally biased region" description="Polar residues" evidence="3">
    <location>
        <begin position="82"/>
        <end position="93"/>
    </location>
</feature>
<dbReference type="Proteomes" id="UP000815677">
    <property type="component" value="Unassembled WGS sequence"/>
</dbReference>
<dbReference type="InterPro" id="IPR004147">
    <property type="entry name" value="ABC1_dom"/>
</dbReference>
<evidence type="ECO:0000256" key="3">
    <source>
        <dbReference type="SAM" id="MobiDB-lite"/>
    </source>
</evidence>
<keyword evidence="2" id="KW-0175">Coiled coil</keyword>
<comment type="similarity">
    <text evidence="1">Belongs to the protein kinase superfamily. ADCK protein kinase family.</text>
</comment>
<dbReference type="InterPro" id="IPR035969">
    <property type="entry name" value="Rab-GAP_TBC_sf"/>
</dbReference>
<feature type="compositionally biased region" description="Polar residues" evidence="3">
    <location>
        <begin position="22"/>
        <end position="40"/>
    </location>
</feature>
<dbReference type="SMART" id="SM00164">
    <property type="entry name" value="TBC"/>
    <property type="match status" value="1"/>
</dbReference>
<feature type="domain" description="Rab-GAP TBC" evidence="4">
    <location>
        <begin position="171"/>
        <end position="356"/>
    </location>
</feature>
<feature type="compositionally biased region" description="Acidic residues" evidence="3">
    <location>
        <begin position="63"/>
        <end position="72"/>
    </location>
</feature>
<dbReference type="InterPro" id="IPR011009">
    <property type="entry name" value="Kinase-like_dom_sf"/>
</dbReference>
<dbReference type="Pfam" id="PF03109">
    <property type="entry name" value="ABC1"/>
    <property type="match status" value="1"/>
</dbReference>
<name>A0ABQ0LZ77_MYCCL</name>
<dbReference type="EMBL" id="DF849259">
    <property type="protein sequence ID" value="GAT56357.1"/>
    <property type="molecule type" value="Genomic_DNA"/>
</dbReference>
<dbReference type="Gene3D" id="1.10.472.80">
    <property type="entry name" value="Ypt/Rab-GAP domain of gyp1p, domain 3"/>
    <property type="match status" value="1"/>
</dbReference>
<dbReference type="Gene3D" id="1.10.10.750">
    <property type="entry name" value="Ypt/Rab-GAP domain of gyp1p, domain 1"/>
    <property type="match status" value="1"/>
</dbReference>
<feature type="coiled-coil region" evidence="2">
    <location>
        <begin position="433"/>
        <end position="509"/>
    </location>
</feature>
<sequence length="1119" mass="126818">MATALADLLSPEATRPTFELTLPNNRKNPHDSTASESFNDVNLDDDTFSPIALAHDTGTPPDASDEPSEDAEQPANGLSHVRSASTATLQNSVPFDPGLVENGESDLRPHRTSLDGQHQLQDQFEARKQKDRAEHEDSEHIDWDFWGAVISDYQLFASEHPEELARAIARGIPGTLRGMMWQLMAASKDPELESTYLKLLKESSTHEKSITRDLGRTFPHHDYFNNGQGIGQENLFNVLKAYSLYDEPVGYCQGLPFVVAILLLNMPDEEAFSLLVRLMHVYDLRGHFLPEMPKLQLRLFQFDRLVEELLPVLHVHFLRQGVKSSMFCSQWFLTMFSYRFPLEIVYRIYDNCLASGIEAIFGFSIMLLMKNEDILLSLKFDQILDFLNNRLFDRYMLEPDEEGKPQYMVDQFVQDAVSLSITPFMLDGYRHEYEDMVRENNKHAIEMDELRNSNRVLSSSVKSLETSLAQLNTEHVQVLNELVQSRLRNEELEGELVRYKLLYAEAMHEKADVQASQRTSLGGIPPRAFRPPGATITRHQSTEPPRNGLRNSWIFYGGIALGLSSTAYFGYRPLRHAALAGVRCSRVVSAAILGVIDYKLTFASVPSGASETERLEAVSKCHSRSAERVLQALLANGGIFIKLGQHMGSLLVLPREWTSTMRPLQDKCDPTPYPDIEKLFESDMGATLSDLFDEFDPTPIGVASLAQVHVGRDRKTGQRVAVKIQHPHLAEFCDIDMAVVESSLGWIKFWFPEFEFTWLADEMKTNLPLEMNFVHEAANAEKTRQDFADVRSALYIPRVLSATSRVLVMEFIEGGRVDDLAYLKAQRIDRNQVALEIAAIFNRMVLINGWFHADPHPGNLLIRRSPINSMSTHNFEIVLLDHGQYFDLDPELRINYSKLWLSLIAPATPTTRAERRKYAEAVGNISPEQYAVFEAALTGRASLEGSWDGPTNANETFQRGSGLMDIQPQSEAEKEAIRDAVMSQEGILTSVLDILRKVPRRMLMILKLNDLTRSLDHALMTTHSNIRIFLVSAKYCTTAVWQDDRRRLIREMHESGFVTLSILVQYLRCWWKYQKMYSHMSFVEYVLDMQALLVKVKAWSRGLLTKGLRGASDAAAGLA</sequence>
<evidence type="ECO:0000313" key="5">
    <source>
        <dbReference type="EMBL" id="GAT56357.1"/>
    </source>
</evidence>
<feature type="region of interest" description="Disordered" evidence="3">
    <location>
        <begin position="515"/>
        <end position="545"/>
    </location>
</feature>
<dbReference type="PANTHER" id="PTHR43173:SF19">
    <property type="entry name" value="AARF DOMAIN-CONTAINING PROTEIN KINASE 1"/>
    <property type="match status" value="1"/>
</dbReference>
<dbReference type="CDD" id="cd13969">
    <property type="entry name" value="ADCK1-like"/>
    <property type="match status" value="1"/>
</dbReference>
<dbReference type="Pfam" id="PF23436">
    <property type="entry name" value="RabGap-TBC_2"/>
    <property type="match status" value="1"/>
</dbReference>
<evidence type="ECO:0000313" key="6">
    <source>
        <dbReference type="Proteomes" id="UP000815677"/>
    </source>
</evidence>
<dbReference type="SUPFAM" id="SSF47923">
    <property type="entry name" value="Ypt/Rab-GAP domain of gyp1p"/>
    <property type="match status" value="2"/>
</dbReference>
<protein>
    <submittedName>
        <fullName evidence="5">ABC1-domain-containing protein</fullName>
    </submittedName>
</protein>
<dbReference type="PROSITE" id="PS50086">
    <property type="entry name" value="TBC_RABGAP"/>
    <property type="match status" value="1"/>
</dbReference>